<keyword evidence="2" id="KW-1133">Transmembrane helix</keyword>
<feature type="transmembrane region" description="Helical" evidence="2">
    <location>
        <begin position="116"/>
        <end position="138"/>
    </location>
</feature>
<name>A0ABP9PWY7_9ACTN</name>
<feature type="compositionally biased region" description="Low complexity" evidence="1">
    <location>
        <begin position="160"/>
        <end position="179"/>
    </location>
</feature>
<evidence type="ECO:0000256" key="2">
    <source>
        <dbReference type="SAM" id="Phobius"/>
    </source>
</evidence>
<keyword evidence="4" id="KW-1185">Reference proteome</keyword>
<feature type="compositionally biased region" description="Basic and acidic residues" evidence="1">
    <location>
        <begin position="75"/>
        <end position="85"/>
    </location>
</feature>
<evidence type="ECO:0000313" key="3">
    <source>
        <dbReference type="EMBL" id="GAA5153621.1"/>
    </source>
</evidence>
<reference evidence="4" key="1">
    <citation type="journal article" date="2019" name="Int. J. Syst. Evol. Microbiol.">
        <title>The Global Catalogue of Microorganisms (GCM) 10K type strain sequencing project: providing services to taxonomists for standard genome sequencing and annotation.</title>
        <authorList>
            <consortium name="The Broad Institute Genomics Platform"/>
            <consortium name="The Broad Institute Genome Sequencing Center for Infectious Disease"/>
            <person name="Wu L."/>
            <person name="Ma J."/>
        </authorList>
    </citation>
    <scope>NUCLEOTIDE SEQUENCE [LARGE SCALE GENOMIC DNA]</scope>
    <source>
        <strain evidence="4">JCM 18459</strain>
    </source>
</reference>
<feature type="compositionally biased region" description="Pro residues" evidence="1">
    <location>
        <begin position="235"/>
        <end position="261"/>
    </location>
</feature>
<feature type="compositionally biased region" description="Pro residues" evidence="1">
    <location>
        <begin position="214"/>
        <end position="228"/>
    </location>
</feature>
<feature type="region of interest" description="Disordered" evidence="1">
    <location>
        <begin position="136"/>
        <end position="320"/>
    </location>
</feature>
<organism evidence="3 4">
    <name type="scientific">Nocardioides marinquilinus</name>
    <dbReference type="NCBI Taxonomy" id="1210400"/>
    <lineage>
        <taxon>Bacteria</taxon>
        <taxon>Bacillati</taxon>
        <taxon>Actinomycetota</taxon>
        <taxon>Actinomycetes</taxon>
        <taxon>Propionibacteriales</taxon>
        <taxon>Nocardioidaceae</taxon>
        <taxon>Nocardioides</taxon>
    </lineage>
</organism>
<evidence type="ECO:0000256" key="1">
    <source>
        <dbReference type="SAM" id="MobiDB-lite"/>
    </source>
</evidence>
<proteinExistence type="predicted"/>
<feature type="compositionally biased region" description="Polar residues" evidence="1">
    <location>
        <begin position="1"/>
        <end position="11"/>
    </location>
</feature>
<accession>A0ABP9PWY7</accession>
<keyword evidence="2" id="KW-0812">Transmembrane</keyword>
<dbReference type="PRINTS" id="PR01217">
    <property type="entry name" value="PRICHEXTENSN"/>
</dbReference>
<comment type="caution">
    <text evidence="3">The sequence shown here is derived from an EMBL/GenBank/DDBJ whole genome shotgun (WGS) entry which is preliminary data.</text>
</comment>
<dbReference type="EMBL" id="BAABKG010000005">
    <property type="protein sequence ID" value="GAA5153621.1"/>
    <property type="molecule type" value="Genomic_DNA"/>
</dbReference>
<gene>
    <name evidence="3" type="ORF">GCM10023340_35890</name>
</gene>
<evidence type="ECO:0000313" key="4">
    <source>
        <dbReference type="Proteomes" id="UP001500221"/>
    </source>
</evidence>
<dbReference type="Proteomes" id="UP001500221">
    <property type="component" value="Unassembled WGS sequence"/>
</dbReference>
<feature type="compositionally biased region" description="Low complexity" evidence="1">
    <location>
        <begin position="282"/>
        <end position="305"/>
    </location>
</feature>
<sequence length="320" mass="31025">MAASSSTTNRRTGAERGSGAGTASVCPGGSEDDLKKRPSGVRLQVTRRSGGHGRRDEPPRPETKEKQMTNPFQRPGHDPERHDDDTQPLDLRGAAPDPDRQDTVVLRRPGRPRRRLLAGLAAGAVAATVLALSLPALADGNDGGDATTLRSASAAVAGSDPTAADDGGQAGPADTGGTTSERSGTPSDEGADDGCPAPPAPPAPPADGEAPQPGEAPAPPAGDAPQPPSGDDAPEPPSGDAPAPPSGDAPVPPSGDAPAPPSGEDGGTAGPAPAGPGPGAPVGPADPGCAPAAPAPGDAPRAEAPQAPSNDAAPTPPLAS</sequence>
<feature type="compositionally biased region" description="Pro residues" evidence="1">
    <location>
        <begin position="196"/>
        <end position="205"/>
    </location>
</feature>
<keyword evidence="2" id="KW-0472">Membrane</keyword>
<protein>
    <submittedName>
        <fullName evidence="3">Uncharacterized protein</fullName>
    </submittedName>
</protein>
<feature type="compositionally biased region" description="Basic and acidic residues" evidence="1">
    <location>
        <begin position="53"/>
        <end position="67"/>
    </location>
</feature>
<feature type="region of interest" description="Disordered" evidence="1">
    <location>
        <begin position="1"/>
        <end position="113"/>
    </location>
</feature>